<dbReference type="OrthoDB" id="2121828at2759"/>
<dbReference type="Pfam" id="PF07732">
    <property type="entry name" value="Cu-oxidase_3"/>
    <property type="match status" value="1"/>
</dbReference>
<dbReference type="SUPFAM" id="SSF49503">
    <property type="entry name" value="Cupredoxins"/>
    <property type="match status" value="3"/>
</dbReference>
<protein>
    <submittedName>
        <fullName evidence="9">Uncharacterized protein</fullName>
    </submittedName>
</protein>
<feature type="domain" description="Plastocyanin-like" evidence="8">
    <location>
        <begin position="31"/>
        <end position="141"/>
    </location>
</feature>
<feature type="signal peptide" evidence="5">
    <location>
        <begin position="1"/>
        <end position="21"/>
    </location>
</feature>
<comment type="caution">
    <text evidence="9">The sequence shown here is derived from an EMBL/GenBank/DDBJ whole genome shotgun (WGS) entry which is preliminary data.</text>
</comment>
<dbReference type="Pfam" id="PF07731">
    <property type="entry name" value="Cu-oxidase_2"/>
    <property type="match status" value="1"/>
</dbReference>
<evidence type="ECO:0000256" key="3">
    <source>
        <dbReference type="ARBA" id="ARBA00023002"/>
    </source>
</evidence>
<reference evidence="9" key="1">
    <citation type="submission" date="2021-02" db="EMBL/GenBank/DDBJ databases">
        <authorList>
            <person name="Nowell W R."/>
        </authorList>
    </citation>
    <scope>NUCLEOTIDE SEQUENCE</scope>
</reference>
<dbReference type="PANTHER" id="PTHR11709:SF394">
    <property type="entry name" value="FI03373P-RELATED"/>
    <property type="match status" value="1"/>
</dbReference>
<evidence type="ECO:0000313" key="12">
    <source>
        <dbReference type="Proteomes" id="UP000663877"/>
    </source>
</evidence>
<dbReference type="EMBL" id="CAJNOI010000062">
    <property type="protein sequence ID" value="CAF0975685.1"/>
    <property type="molecule type" value="Genomic_DNA"/>
</dbReference>
<accession>A0A814F2M6</accession>
<keyword evidence="5" id="KW-0732">Signal</keyword>
<dbReference type="AlphaFoldDB" id="A0A814F2M6"/>
<dbReference type="GO" id="GO:0005507">
    <property type="term" value="F:copper ion binding"/>
    <property type="evidence" value="ECO:0007669"/>
    <property type="project" value="InterPro"/>
</dbReference>
<evidence type="ECO:0000259" key="7">
    <source>
        <dbReference type="Pfam" id="PF07731"/>
    </source>
</evidence>
<comment type="similarity">
    <text evidence="1">Belongs to the multicopper oxidase family.</text>
</comment>
<dbReference type="EMBL" id="CAJNOM010000534">
    <property type="protein sequence ID" value="CAF1489063.1"/>
    <property type="molecule type" value="Genomic_DNA"/>
</dbReference>
<feature type="domain" description="Plastocyanin-like" evidence="6">
    <location>
        <begin position="167"/>
        <end position="290"/>
    </location>
</feature>
<evidence type="ECO:0000313" key="11">
    <source>
        <dbReference type="Proteomes" id="UP000663832"/>
    </source>
</evidence>
<keyword evidence="11" id="KW-1185">Reference proteome</keyword>
<name>A0A814F2M6_9BILA</name>
<dbReference type="InterPro" id="IPR008972">
    <property type="entry name" value="Cupredoxin"/>
</dbReference>
<evidence type="ECO:0000313" key="10">
    <source>
        <dbReference type="EMBL" id="CAF1489063.1"/>
    </source>
</evidence>
<feature type="domain" description="Plastocyanin-like" evidence="7">
    <location>
        <begin position="380"/>
        <end position="516"/>
    </location>
</feature>
<dbReference type="InterPro" id="IPR011706">
    <property type="entry name" value="Cu-oxidase_C"/>
</dbReference>
<keyword evidence="4" id="KW-0186">Copper</keyword>
<evidence type="ECO:0000256" key="4">
    <source>
        <dbReference type="ARBA" id="ARBA00023008"/>
    </source>
</evidence>
<evidence type="ECO:0000313" key="9">
    <source>
        <dbReference type="EMBL" id="CAF0975685.1"/>
    </source>
</evidence>
<dbReference type="Proteomes" id="UP000663877">
    <property type="component" value="Unassembled WGS sequence"/>
</dbReference>
<keyword evidence="2" id="KW-0479">Metal-binding</keyword>
<dbReference type="InterPro" id="IPR011707">
    <property type="entry name" value="Cu-oxidase-like_N"/>
</dbReference>
<organism evidence="9 12">
    <name type="scientific">Adineta steineri</name>
    <dbReference type="NCBI Taxonomy" id="433720"/>
    <lineage>
        <taxon>Eukaryota</taxon>
        <taxon>Metazoa</taxon>
        <taxon>Spiralia</taxon>
        <taxon>Gnathifera</taxon>
        <taxon>Rotifera</taxon>
        <taxon>Eurotatoria</taxon>
        <taxon>Bdelloidea</taxon>
        <taxon>Adinetida</taxon>
        <taxon>Adinetidae</taxon>
        <taxon>Adineta</taxon>
    </lineage>
</organism>
<evidence type="ECO:0000256" key="1">
    <source>
        <dbReference type="ARBA" id="ARBA00010609"/>
    </source>
</evidence>
<evidence type="ECO:0000259" key="8">
    <source>
        <dbReference type="Pfam" id="PF07732"/>
    </source>
</evidence>
<dbReference type="InterPro" id="IPR045087">
    <property type="entry name" value="Cu-oxidase_fam"/>
</dbReference>
<feature type="chain" id="PRO_5036224346" evidence="5">
    <location>
        <begin position="22"/>
        <end position="528"/>
    </location>
</feature>
<keyword evidence="3" id="KW-0560">Oxidoreductase</keyword>
<gene>
    <name evidence="9" type="ORF">BJG266_LOCUS14583</name>
    <name evidence="10" type="ORF">QVE165_LOCUS42753</name>
</gene>
<dbReference type="InterPro" id="IPR001117">
    <property type="entry name" value="Cu-oxidase_2nd"/>
</dbReference>
<evidence type="ECO:0000256" key="5">
    <source>
        <dbReference type="SAM" id="SignalP"/>
    </source>
</evidence>
<dbReference type="Proteomes" id="UP000663832">
    <property type="component" value="Unassembled WGS sequence"/>
</dbReference>
<proteinExistence type="inferred from homology"/>
<sequence length="528" mass="59644">MFRLFLVVITILLQTNDVASADQRREYTLTVSYASNSSSTVLINNQFPGPLIEAELDDILVVHIKNNLLSNEELTIHFHGMLQKQTPHMDGAAYMTQMPISSGKTFTYVFRANPAGTYFYHSHSGLQAVTAFGPLLVHDKQKPWNLPEIPGGPLLFSDQWLISDRLTQEAGLIGSPFKWEGEPTDLLINGQRNFVMTLRPNTKYLLRLIGATSLSTIVFGIYQHPMTVVEVDGTLIKPKPNVNSLELASGQRYAVIIETKKQSQGVFLMETAIRWRALPANSSCIGALRYGSISQIPSDLSILPRPTLANETDLLKFSFNNPYETMFSLDKMPTKSSDREYFLLATQDLTSDGLGYRWKINNAVLDMSQLQSVATPFLFDLYNGNQQDLFKNVTYVVEQNEIVDIVIQNTVALNGVCESHPFHMHGHKFWVHSYGSGMYQKLKPTASISFPVLRDTQTVYATQYAYFTSNRTANNHRLPCGWTKIRMIVDNPGLWMFHCHIGAHSYMDMYILLKEDIAHLTMKSLAQH</sequence>
<evidence type="ECO:0000259" key="6">
    <source>
        <dbReference type="Pfam" id="PF00394"/>
    </source>
</evidence>
<dbReference type="Pfam" id="PF00394">
    <property type="entry name" value="Cu-oxidase"/>
    <property type="match status" value="1"/>
</dbReference>
<dbReference type="PANTHER" id="PTHR11709">
    <property type="entry name" value="MULTI-COPPER OXIDASE"/>
    <property type="match status" value="1"/>
</dbReference>
<evidence type="ECO:0000256" key="2">
    <source>
        <dbReference type="ARBA" id="ARBA00022723"/>
    </source>
</evidence>
<dbReference type="Gene3D" id="2.60.40.420">
    <property type="entry name" value="Cupredoxins - blue copper proteins"/>
    <property type="match status" value="3"/>
</dbReference>
<dbReference type="GO" id="GO:0016491">
    <property type="term" value="F:oxidoreductase activity"/>
    <property type="evidence" value="ECO:0007669"/>
    <property type="project" value="UniProtKB-KW"/>
</dbReference>